<evidence type="ECO:0000313" key="2">
    <source>
        <dbReference type="EMBL" id="KJZ70462.1"/>
    </source>
</evidence>
<dbReference type="EMBL" id="KQ030623">
    <property type="protein sequence ID" value="KJZ70462.1"/>
    <property type="molecule type" value="Genomic_DNA"/>
</dbReference>
<evidence type="ECO:0000313" key="3">
    <source>
        <dbReference type="Proteomes" id="UP000054481"/>
    </source>
</evidence>
<protein>
    <submittedName>
        <fullName evidence="2">Uncharacterized protein</fullName>
    </submittedName>
</protein>
<organism evidence="2 3">
    <name type="scientific">Hirsutella minnesotensis 3608</name>
    <dbReference type="NCBI Taxonomy" id="1043627"/>
    <lineage>
        <taxon>Eukaryota</taxon>
        <taxon>Fungi</taxon>
        <taxon>Dikarya</taxon>
        <taxon>Ascomycota</taxon>
        <taxon>Pezizomycotina</taxon>
        <taxon>Sordariomycetes</taxon>
        <taxon>Hypocreomycetidae</taxon>
        <taxon>Hypocreales</taxon>
        <taxon>Ophiocordycipitaceae</taxon>
        <taxon>Hirsutella</taxon>
    </lineage>
</organism>
<gene>
    <name evidence="2" type="ORF">HIM_10134</name>
</gene>
<dbReference type="Proteomes" id="UP000054481">
    <property type="component" value="Unassembled WGS sequence"/>
</dbReference>
<sequence>MSPTVAEVQHFLEGFPSEKSFQTLLDEEPAARHFFTGLFPASARISGVKHPERRGPSRQIPHLSTLKPVELESCVDARVEAWNERPWEFWSCEDSSKTPSSRPEGAEAFRIAFDVSQSLEKAARVNPLRQVFFAVLFAKLAERLQCVTASDRTAKRMKEFISPNLDWSCDQTKHCKMLIRTGHQCQRTLCELMRLEQNRGDEGEPGIDGLDYGPLFFPERQQLKAKYNNADQMKRAMSILHKRNICGQSRCMGTSRLAQKLLSHMFSCIKWQPPKEGNTEAQYSTQGYRKRAWETDKLSRKAYCTRKRRKLVLDESAKETNHGNGSAGHGEHSNPPLGGLGGLANADSCTSTMPSLGQANEQYRTAALLDNPGSTIHCDQGNSPSANLVQDYGEDLIGAIFNNIDYTVDMGDANGVAFDGIDYTVDMGGANGVVITQDCNISMGNPNGAVGSISIGSGLPAIL</sequence>
<feature type="region of interest" description="Disordered" evidence="1">
    <location>
        <begin position="314"/>
        <end position="344"/>
    </location>
</feature>
<reference evidence="2 3" key="1">
    <citation type="journal article" date="2014" name="Genome Biol. Evol.">
        <title>Comparative genomics and transcriptomics analyses reveal divergent lifestyle features of nematode endoparasitic fungus Hirsutella minnesotensis.</title>
        <authorList>
            <person name="Lai Y."/>
            <person name="Liu K."/>
            <person name="Zhang X."/>
            <person name="Zhang X."/>
            <person name="Li K."/>
            <person name="Wang N."/>
            <person name="Shu C."/>
            <person name="Wu Y."/>
            <person name="Wang C."/>
            <person name="Bushley K.E."/>
            <person name="Xiang M."/>
            <person name="Liu X."/>
        </authorList>
    </citation>
    <scope>NUCLEOTIDE SEQUENCE [LARGE SCALE GENOMIC DNA]</scope>
    <source>
        <strain evidence="2 3">3608</strain>
    </source>
</reference>
<dbReference type="OrthoDB" id="10567712at2759"/>
<evidence type="ECO:0000256" key="1">
    <source>
        <dbReference type="SAM" id="MobiDB-lite"/>
    </source>
</evidence>
<proteinExistence type="predicted"/>
<name>A0A0F7ZXC1_9HYPO</name>
<dbReference type="AlphaFoldDB" id="A0A0F7ZXC1"/>
<keyword evidence="3" id="KW-1185">Reference proteome</keyword>
<accession>A0A0F7ZXC1</accession>